<evidence type="ECO:0000256" key="4">
    <source>
        <dbReference type="ARBA" id="ARBA00022692"/>
    </source>
</evidence>
<dbReference type="Pfam" id="PF00528">
    <property type="entry name" value="BPD_transp_1"/>
    <property type="match status" value="1"/>
</dbReference>
<evidence type="ECO:0000259" key="8">
    <source>
        <dbReference type="PROSITE" id="PS50928"/>
    </source>
</evidence>
<dbReference type="PANTHER" id="PTHR43163">
    <property type="entry name" value="DIPEPTIDE TRANSPORT SYSTEM PERMEASE PROTEIN DPPB-RELATED"/>
    <property type="match status" value="1"/>
</dbReference>
<reference evidence="9" key="1">
    <citation type="journal article" date="2014" name="Int. J. Syst. Evol. Microbiol.">
        <title>Complete genome sequence of Corynebacterium casei LMG S-19264T (=DSM 44701T), isolated from a smear-ripened cheese.</title>
        <authorList>
            <consortium name="US DOE Joint Genome Institute (JGI-PGF)"/>
            <person name="Walter F."/>
            <person name="Albersmeier A."/>
            <person name="Kalinowski J."/>
            <person name="Ruckert C."/>
        </authorList>
    </citation>
    <scope>NUCLEOTIDE SEQUENCE</scope>
    <source>
        <strain evidence="9">CGMCC 1.6293</strain>
    </source>
</reference>
<dbReference type="GO" id="GO:0071916">
    <property type="term" value="F:dipeptide transmembrane transporter activity"/>
    <property type="evidence" value="ECO:0007669"/>
    <property type="project" value="TreeGrafter"/>
</dbReference>
<proteinExistence type="inferred from homology"/>
<dbReference type="SUPFAM" id="SSF161098">
    <property type="entry name" value="MetI-like"/>
    <property type="match status" value="1"/>
</dbReference>
<dbReference type="InterPro" id="IPR000515">
    <property type="entry name" value="MetI-like"/>
</dbReference>
<dbReference type="InterPro" id="IPR035906">
    <property type="entry name" value="MetI-like_sf"/>
</dbReference>
<dbReference type="RefSeq" id="WP_028286328.1">
    <property type="nucleotide sequence ID" value="NZ_BMLF01000001.1"/>
</dbReference>
<keyword evidence="2 7" id="KW-0813">Transport</keyword>
<organism evidence="9 10">
    <name type="scientific">Pseudooceanicola nanhaiensis</name>
    <dbReference type="NCBI Taxonomy" id="375761"/>
    <lineage>
        <taxon>Bacteria</taxon>
        <taxon>Pseudomonadati</taxon>
        <taxon>Pseudomonadota</taxon>
        <taxon>Alphaproteobacteria</taxon>
        <taxon>Rhodobacterales</taxon>
        <taxon>Paracoccaceae</taxon>
        <taxon>Pseudooceanicola</taxon>
    </lineage>
</organism>
<keyword evidence="6 7" id="KW-0472">Membrane</keyword>
<evidence type="ECO:0000256" key="3">
    <source>
        <dbReference type="ARBA" id="ARBA00022475"/>
    </source>
</evidence>
<comment type="caution">
    <text evidence="9">The sequence shown here is derived from an EMBL/GenBank/DDBJ whole genome shotgun (WGS) entry which is preliminary data.</text>
</comment>
<evidence type="ECO:0000313" key="10">
    <source>
        <dbReference type="Proteomes" id="UP000649829"/>
    </source>
</evidence>
<dbReference type="Gene3D" id="1.10.3720.10">
    <property type="entry name" value="MetI-like"/>
    <property type="match status" value="1"/>
</dbReference>
<dbReference type="InterPro" id="IPR045621">
    <property type="entry name" value="BPD_transp_1_N"/>
</dbReference>
<dbReference type="AlphaFoldDB" id="A0A917SSW0"/>
<feature type="transmembrane region" description="Helical" evidence="7">
    <location>
        <begin position="12"/>
        <end position="30"/>
    </location>
</feature>
<evidence type="ECO:0000256" key="7">
    <source>
        <dbReference type="RuleBase" id="RU363032"/>
    </source>
</evidence>
<feature type="transmembrane region" description="Helical" evidence="7">
    <location>
        <begin position="180"/>
        <end position="199"/>
    </location>
</feature>
<feature type="transmembrane region" description="Helical" evidence="7">
    <location>
        <begin position="239"/>
        <end position="260"/>
    </location>
</feature>
<feature type="domain" description="ABC transmembrane type-1" evidence="8">
    <location>
        <begin position="94"/>
        <end position="303"/>
    </location>
</feature>
<feature type="transmembrane region" description="Helical" evidence="7">
    <location>
        <begin position="280"/>
        <end position="306"/>
    </location>
</feature>
<protein>
    <submittedName>
        <fullName evidence="9">Peptide ABC transporter</fullName>
    </submittedName>
</protein>
<feature type="transmembrane region" description="Helical" evidence="7">
    <location>
        <begin position="100"/>
        <end position="121"/>
    </location>
</feature>
<feature type="transmembrane region" description="Helical" evidence="7">
    <location>
        <begin position="133"/>
        <end position="160"/>
    </location>
</feature>
<evidence type="ECO:0000313" key="9">
    <source>
        <dbReference type="EMBL" id="GGL93953.1"/>
    </source>
</evidence>
<dbReference type="GO" id="GO:0005886">
    <property type="term" value="C:plasma membrane"/>
    <property type="evidence" value="ECO:0007669"/>
    <property type="project" value="UniProtKB-SubCell"/>
</dbReference>
<dbReference type="PANTHER" id="PTHR43163:SF6">
    <property type="entry name" value="DIPEPTIDE TRANSPORT SYSTEM PERMEASE PROTEIN DPPB-RELATED"/>
    <property type="match status" value="1"/>
</dbReference>
<comment type="similarity">
    <text evidence="7">Belongs to the binding-protein-dependent transport system permease family.</text>
</comment>
<evidence type="ECO:0000256" key="2">
    <source>
        <dbReference type="ARBA" id="ARBA00022448"/>
    </source>
</evidence>
<evidence type="ECO:0000256" key="1">
    <source>
        <dbReference type="ARBA" id="ARBA00004651"/>
    </source>
</evidence>
<sequence>MHYLFRRFQRLFIVMIVVTFVTFLLVNILPGDVAYEMAGMDSSEAEVEAIREEMGLNRPVLIRYAEWVGGIFTGDWGRSFINKEDVWHAIMQRFPVSFELMILAQAIALAMAIPAGMLSAYRPNGRGDRIIGAIAFASVSMPSFMTAILLIYFFSLHLGWLPATGYEPLSEGLWANLKPMILPALSLALVEWTILMRTLRVEMISVLQENYIALARAKGMSNRRILWVHALRPSSFSMITLLGLQVARLLGGTIIIEQIFGIPGVGRLLIHAVYTRDFIVIQGCVTFFALAFVTANFLVDIAYAWLDPRVRTRGAHG</sequence>
<dbReference type="Pfam" id="PF19300">
    <property type="entry name" value="BPD_transp_1_N"/>
    <property type="match status" value="1"/>
</dbReference>
<dbReference type="PROSITE" id="PS50928">
    <property type="entry name" value="ABC_TM1"/>
    <property type="match status" value="1"/>
</dbReference>
<dbReference type="EMBL" id="BMLF01000001">
    <property type="protein sequence ID" value="GGL93953.1"/>
    <property type="molecule type" value="Genomic_DNA"/>
</dbReference>
<keyword evidence="4 7" id="KW-0812">Transmembrane</keyword>
<dbReference type="Proteomes" id="UP000649829">
    <property type="component" value="Unassembled WGS sequence"/>
</dbReference>
<keyword evidence="3" id="KW-1003">Cell membrane</keyword>
<reference evidence="9" key="2">
    <citation type="submission" date="2020-09" db="EMBL/GenBank/DDBJ databases">
        <authorList>
            <person name="Sun Q."/>
            <person name="Zhou Y."/>
        </authorList>
    </citation>
    <scope>NUCLEOTIDE SEQUENCE</scope>
    <source>
        <strain evidence="9">CGMCC 1.6293</strain>
    </source>
</reference>
<evidence type="ECO:0000256" key="5">
    <source>
        <dbReference type="ARBA" id="ARBA00022989"/>
    </source>
</evidence>
<evidence type="ECO:0000256" key="6">
    <source>
        <dbReference type="ARBA" id="ARBA00023136"/>
    </source>
</evidence>
<keyword evidence="5 7" id="KW-1133">Transmembrane helix</keyword>
<gene>
    <name evidence="9" type="ORF">GCM10011534_15130</name>
</gene>
<keyword evidence="10" id="KW-1185">Reference proteome</keyword>
<comment type="subcellular location">
    <subcellularLocation>
        <location evidence="1 7">Cell membrane</location>
        <topology evidence="1 7">Multi-pass membrane protein</topology>
    </subcellularLocation>
</comment>
<dbReference type="CDD" id="cd06261">
    <property type="entry name" value="TM_PBP2"/>
    <property type="match status" value="1"/>
</dbReference>
<accession>A0A917SSW0</accession>
<name>A0A917SSW0_9RHOB</name>